<proteinExistence type="predicted"/>
<protein>
    <submittedName>
        <fullName evidence="2">Uncharacterized protein</fullName>
    </submittedName>
</protein>
<accession>A0AC35GMI1</accession>
<name>A0AC35GMI1_9BILA</name>
<sequence length="164" mass="18359">MLEYTWATTTSSSSYNPFANGSLSLPPPPSIPPPRPPTIVTPLQPSSKIIINNTNGWFDSPLSDTDSPPNVEKMKMNIDDLFNELIDTNVLMQKVPEQKKNPFEDIINPPKPSIIALASKNNTYSMPQQNIGIQLQHHQVPTQQQQYVLPNSSTHSDPFNDFFN</sequence>
<organism evidence="1 2">
    <name type="scientific">Panagrolaimus sp. PS1159</name>
    <dbReference type="NCBI Taxonomy" id="55785"/>
    <lineage>
        <taxon>Eukaryota</taxon>
        <taxon>Metazoa</taxon>
        <taxon>Ecdysozoa</taxon>
        <taxon>Nematoda</taxon>
        <taxon>Chromadorea</taxon>
        <taxon>Rhabditida</taxon>
        <taxon>Tylenchina</taxon>
        <taxon>Panagrolaimomorpha</taxon>
        <taxon>Panagrolaimoidea</taxon>
        <taxon>Panagrolaimidae</taxon>
        <taxon>Panagrolaimus</taxon>
    </lineage>
</organism>
<reference evidence="2" key="1">
    <citation type="submission" date="2022-11" db="UniProtKB">
        <authorList>
            <consortium name="WormBaseParasite"/>
        </authorList>
    </citation>
    <scope>IDENTIFICATION</scope>
</reference>
<evidence type="ECO:0000313" key="2">
    <source>
        <dbReference type="WBParaSite" id="PS1159_v2.g6942.t1"/>
    </source>
</evidence>
<dbReference type="WBParaSite" id="PS1159_v2.g6942.t1">
    <property type="protein sequence ID" value="PS1159_v2.g6942.t1"/>
    <property type="gene ID" value="PS1159_v2.g6942"/>
</dbReference>
<evidence type="ECO:0000313" key="1">
    <source>
        <dbReference type="Proteomes" id="UP000887580"/>
    </source>
</evidence>
<dbReference type="Proteomes" id="UP000887580">
    <property type="component" value="Unplaced"/>
</dbReference>